<protein>
    <submittedName>
        <fullName evidence="2">Uncharacterized protein</fullName>
    </submittedName>
</protein>
<dbReference type="Proteomes" id="UP000184432">
    <property type="component" value="Unassembled WGS sequence"/>
</dbReference>
<keyword evidence="3" id="KW-1185">Reference proteome</keyword>
<organism evidence="2 3">
    <name type="scientific">Aquimarina spongiae</name>
    <dbReference type="NCBI Taxonomy" id="570521"/>
    <lineage>
        <taxon>Bacteria</taxon>
        <taxon>Pseudomonadati</taxon>
        <taxon>Bacteroidota</taxon>
        <taxon>Flavobacteriia</taxon>
        <taxon>Flavobacteriales</taxon>
        <taxon>Flavobacteriaceae</taxon>
        <taxon>Aquimarina</taxon>
    </lineage>
</organism>
<dbReference type="STRING" id="570521.SAMN04488508_107192"/>
<evidence type="ECO:0000313" key="3">
    <source>
        <dbReference type="Proteomes" id="UP000184432"/>
    </source>
</evidence>
<accession>A0A1M6I946</accession>
<gene>
    <name evidence="2" type="ORF">SAMN04488508_107192</name>
</gene>
<dbReference type="EMBL" id="FQYP01000007">
    <property type="protein sequence ID" value="SHJ30942.1"/>
    <property type="molecule type" value="Genomic_DNA"/>
</dbReference>
<keyword evidence="1" id="KW-0175">Coiled coil</keyword>
<proteinExistence type="predicted"/>
<dbReference type="OrthoDB" id="1431622at2"/>
<evidence type="ECO:0000256" key="1">
    <source>
        <dbReference type="SAM" id="Coils"/>
    </source>
</evidence>
<evidence type="ECO:0000313" key="2">
    <source>
        <dbReference type="EMBL" id="SHJ30942.1"/>
    </source>
</evidence>
<dbReference type="RefSeq" id="WP_073318175.1">
    <property type="nucleotide sequence ID" value="NZ_FQYP01000007.1"/>
</dbReference>
<sequence>MKASPKILSQKECKAIHLDTLAWKSSLEFVESEIQFIQQLLNSYVFEPKTPNLFERLQEFKVQLSKVTEEVEGLKNGIRKHESELGGILECDTISESHSYYQEHELMNMTFEKFYRNFRKLKSEVFSYAGTILKSNKN</sequence>
<feature type="coiled-coil region" evidence="1">
    <location>
        <begin position="57"/>
        <end position="84"/>
    </location>
</feature>
<name>A0A1M6I946_9FLAO</name>
<dbReference type="AlphaFoldDB" id="A0A1M6I946"/>
<reference evidence="3" key="1">
    <citation type="submission" date="2016-11" db="EMBL/GenBank/DDBJ databases">
        <authorList>
            <person name="Varghese N."/>
            <person name="Submissions S."/>
        </authorList>
    </citation>
    <scope>NUCLEOTIDE SEQUENCE [LARGE SCALE GENOMIC DNA]</scope>
    <source>
        <strain evidence="3">DSM 22623</strain>
    </source>
</reference>